<name>A0A485LC12_9STRA</name>
<feature type="region of interest" description="Disordered" evidence="2">
    <location>
        <begin position="1"/>
        <end position="87"/>
    </location>
</feature>
<keyword evidence="1" id="KW-0175">Coiled coil</keyword>
<organism evidence="4 5">
    <name type="scientific">Aphanomyces stellatus</name>
    <dbReference type="NCBI Taxonomy" id="120398"/>
    <lineage>
        <taxon>Eukaryota</taxon>
        <taxon>Sar</taxon>
        <taxon>Stramenopiles</taxon>
        <taxon>Oomycota</taxon>
        <taxon>Saprolegniomycetes</taxon>
        <taxon>Saprolegniales</taxon>
        <taxon>Verrucalvaceae</taxon>
        <taxon>Aphanomyces</taxon>
    </lineage>
</organism>
<proteinExistence type="predicted"/>
<sequence length="340" mass="37092">MSQSIRNNARPKIRTQPLTASVRSVNALTKGSGVSERSSSRGVASTSADRSPPRQPSSRRSSVSRLPMEYTSPYANPTPVGLRKRAQSESVSDDLLLQVSMQSKSSALEQDVTALEEQVAKLQSELVSSKVDLAMRDFEIMGLQADGALLRKQQLVSDAATGVLRDSHAMALQKIAEQESVMRQQARDLDDCKAWILSHYTVGSGPPRPSGVRHHAEPILHELEALEGKACVSQSVWSTGFQSSHLQRQVSVKQQKWTAQLDAMQNHVAQCVETHKAQVAELLKMEKALADEQKGGDDNVMLATRPIVRPKDASDLAKSVLFDEIVVGLTAMVDLYAQAS</sequence>
<evidence type="ECO:0000313" key="5">
    <source>
        <dbReference type="Proteomes" id="UP000332933"/>
    </source>
</evidence>
<dbReference type="OrthoDB" id="66714at2759"/>
<evidence type="ECO:0000256" key="1">
    <source>
        <dbReference type="SAM" id="Coils"/>
    </source>
</evidence>
<feature type="compositionally biased region" description="Low complexity" evidence="2">
    <location>
        <begin position="32"/>
        <end position="67"/>
    </location>
</feature>
<dbReference type="EMBL" id="VJMH01006400">
    <property type="protein sequence ID" value="KAF0689958.1"/>
    <property type="molecule type" value="Genomic_DNA"/>
</dbReference>
<accession>A0A485LC12</accession>
<evidence type="ECO:0000313" key="4">
    <source>
        <dbReference type="EMBL" id="VFT95337.1"/>
    </source>
</evidence>
<keyword evidence="5" id="KW-1185">Reference proteome</keyword>
<feature type="compositionally biased region" description="Polar residues" evidence="2">
    <location>
        <begin position="16"/>
        <end position="29"/>
    </location>
</feature>
<gene>
    <name evidence="4" type="primary">Aste57867_18602</name>
    <name evidence="3" type="ORF">As57867_018540</name>
    <name evidence="4" type="ORF">ASTE57867_18602</name>
</gene>
<evidence type="ECO:0000256" key="2">
    <source>
        <dbReference type="SAM" id="MobiDB-lite"/>
    </source>
</evidence>
<dbReference type="Proteomes" id="UP000332933">
    <property type="component" value="Unassembled WGS sequence"/>
</dbReference>
<reference evidence="3" key="2">
    <citation type="submission" date="2019-06" db="EMBL/GenBank/DDBJ databases">
        <title>Genomics analysis of Aphanomyces spp. identifies a new class of oomycete effector associated with host adaptation.</title>
        <authorList>
            <person name="Gaulin E."/>
        </authorList>
    </citation>
    <scope>NUCLEOTIDE SEQUENCE</scope>
    <source>
        <strain evidence="3">CBS 578.67</strain>
    </source>
</reference>
<protein>
    <submittedName>
        <fullName evidence="4">Aste57867_18602 protein</fullName>
    </submittedName>
</protein>
<feature type="coiled-coil region" evidence="1">
    <location>
        <begin position="105"/>
        <end position="132"/>
    </location>
</feature>
<dbReference type="AlphaFoldDB" id="A0A485LC12"/>
<dbReference type="EMBL" id="CAADRA010006421">
    <property type="protein sequence ID" value="VFT95337.1"/>
    <property type="molecule type" value="Genomic_DNA"/>
</dbReference>
<reference evidence="4 5" key="1">
    <citation type="submission" date="2019-03" db="EMBL/GenBank/DDBJ databases">
        <authorList>
            <person name="Gaulin E."/>
            <person name="Dumas B."/>
        </authorList>
    </citation>
    <scope>NUCLEOTIDE SEQUENCE [LARGE SCALE GENOMIC DNA]</scope>
    <source>
        <strain evidence="4">CBS 568.67</strain>
    </source>
</reference>
<evidence type="ECO:0000313" key="3">
    <source>
        <dbReference type="EMBL" id="KAF0689958.1"/>
    </source>
</evidence>